<dbReference type="FunCoup" id="A0A2I4CH24">
    <property type="interactions" value="1460"/>
</dbReference>
<dbReference type="KEGG" id="alim:106528619"/>
<dbReference type="PANTHER" id="PTHR23236">
    <property type="entry name" value="EUKARYOTIC TRANSLATION INITIATION FACTOR 4B/4H"/>
    <property type="match status" value="1"/>
</dbReference>
<feature type="compositionally biased region" description="Basic residues" evidence="4">
    <location>
        <begin position="9"/>
        <end position="20"/>
    </location>
</feature>
<accession>A0A2I4CH24</accession>
<feature type="domain" description="RRM" evidence="5">
    <location>
        <begin position="152"/>
        <end position="226"/>
    </location>
</feature>
<dbReference type="InterPro" id="IPR012677">
    <property type="entry name" value="Nucleotide-bd_a/b_plait_sf"/>
</dbReference>
<dbReference type="Proteomes" id="UP000192220">
    <property type="component" value="Unplaced"/>
</dbReference>
<evidence type="ECO:0000256" key="3">
    <source>
        <dbReference type="PROSITE-ProRule" id="PRU00176"/>
    </source>
</evidence>
<reference evidence="7" key="1">
    <citation type="submission" date="2025-08" db="UniProtKB">
        <authorList>
            <consortium name="RefSeq"/>
        </authorList>
    </citation>
    <scope>IDENTIFICATION</scope>
    <source>
        <strain evidence="7">Quisiro</strain>
        <tissue evidence="7">Liver</tissue>
    </source>
</reference>
<evidence type="ECO:0000313" key="6">
    <source>
        <dbReference type="Proteomes" id="UP000192220"/>
    </source>
</evidence>
<dbReference type="SUPFAM" id="SSF54928">
    <property type="entry name" value="RNA-binding domain, RBD"/>
    <property type="match status" value="4"/>
</dbReference>
<feature type="domain" description="RRM" evidence="5">
    <location>
        <begin position="331"/>
        <end position="406"/>
    </location>
</feature>
<feature type="compositionally biased region" description="Polar residues" evidence="4">
    <location>
        <begin position="409"/>
        <end position="428"/>
    </location>
</feature>
<dbReference type="CDD" id="cd00590">
    <property type="entry name" value="RRM_SF"/>
    <property type="match status" value="1"/>
</dbReference>
<evidence type="ECO:0000313" key="7">
    <source>
        <dbReference type="RefSeq" id="XP_013879288.1"/>
    </source>
</evidence>
<feature type="region of interest" description="Disordered" evidence="4">
    <location>
        <begin position="408"/>
        <end position="428"/>
    </location>
</feature>
<feature type="domain" description="RRM" evidence="5">
    <location>
        <begin position="56"/>
        <end position="132"/>
    </location>
</feature>
<dbReference type="RefSeq" id="XP_013879288.1">
    <property type="nucleotide sequence ID" value="XM_014023834.1"/>
</dbReference>
<dbReference type="InterPro" id="IPR035979">
    <property type="entry name" value="RBD_domain_sf"/>
</dbReference>
<dbReference type="InParanoid" id="A0A2I4CH24"/>
<dbReference type="PROSITE" id="PS50102">
    <property type="entry name" value="RRM"/>
    <property type="match status" value="4"/>
</dbReference>
<dbReference type="PANTHER" id="PTHR23236:SF119">
    <property type="entry name" value="NUCLEAR RNA-BINDING PROTEIN SART-3"/>
    <property type="match status" value="1"/>
</dbReference>
<organism evidence="6 7">
    <name type="scientific">Austrofundulus limnaeus</name>
    <name type="common">Annual killifish</name>
    <dbReference type="NCBI Taxonomy" id="52670"/>
    <lineage>
        <taxon>Eukaryota</taxon>
        <taxon>Metazoa</taxon>
        <taxon>Chordata</taxon>
        <taxon>Craniata</taxon>
        <taxon>Vertebrata</taxon>
        <taxon>Euteleostomi</taxon>
        <taxon>Actinopterygii</taxon>
        <taxon>Neopterygii</taxon>
        <taxon>Teleostei</taxon>
        <taxon>Neoteleostei</taxon>
        <taxon>Acanthomorphata</taxon>
        <taxon>Ovalentaria</taxon>
        <taxon>Atherinomorphae</taxon>
        <taxon>Cyprinodontiformes</taxon>
        <taxon>Rivulidae</taxon>
        <taxon>Austrofundulus</taxon>
    </lineage>
</organism>
<dbReference type="InterPro" id="IPR000504">
    <property type="entry name" value="RRM_dom"/>
</dbReference>
<dbReference type="OrthoDB" id="167718at2759"/>
<dbReference type="Pfam" id="PF00076">
    <property type="entry name" value="RRM_1"/>
    <property type="match status" value="3"/>
</dbReference>
<evidence type="ECO:0000259" key="5">
    <source>
        <dbReference type="PROSITE" id="PS50102"/>
    </source>
</evidence>
<sequence>MEKTDVNKIAKHRKGKKMKAVKGEDGSSNTVCKKRKGKPGTETCQSKKTKLINNGFCLYLGNLNNWKTVQEITDSLAVFFIKHSLLCQDIHLAPSRKHGFVNMASEMDMNKALTLNGEHVLDKPIKINKAKVKNDDKKETCPAVDKKDKDDRCLFLKNVPYDTSVEDIKKVFSNAVAVRFPGGAKGPDKGIAFVEFKNKEIAQKALEKKKGAQIHSRKLIVHIVRERKVPKDPAGRKKTKVGRPNKILFVSNLPNEVREKQLQKVFQEAVQIRLLEAKDKPHRFAFVEFATVEDAEKALQSSKNIKICNNVAKVDFCRNKPKPGSDKVSSKTLFVMGLAAKTTAETLKSVFEGAVDAKIAKCKPTGVSRRFGFVSFESEESCKAAKDAMEDCEIDGSKVTVRFSRSKVGLQSTGAGSAATQRNTGRKR</sequence>
<dbReference type="GO" id="GO:0003723">
    <property type="term" value="F:RNA binding"/>
    <property type="evidence" value="ECO:0007669"/>
    <property type="project" value="UniProtKB-UniRule"/>
</dbReference>
<name>A0A2I4CH24_AUSLI</name>
<dbReference type="AlphaFoldDB" id="A0A2I4CH24"/>
<gene>
    <name evidence="7" type="primary">LOC106528619</name>
</gene>
<feature type="region of interest" description="Disordered" evidence="4">
    <location>
        <begin position="1"/>
        <end position="42"/>
    </location>
</feature>
<keyword evidence="1" id="KW-0677">Repeat</keyword>
<proteinExistence type="predicted"/>
<evidence type="ECO:0000256" key="1">
    <source>
        <dbReference type="ARBA" id="ARBA00022737"/>
    </source>
</evidence>
<feature type="domain" description="RRM" evidence="5">
    <location>
        <begin position="246"/>
        <end position="319"/>
    </location>
</feature>
<protein>
    <submittedName>
        <fullName evidence="7">Nucleolin</fullName>
    </submittedName>
</protein>
<evidence type="ECO:0000256" key="2">
    <source>
        <dbReference type="ARBA" id="ARBA00022884"/>
    </source>
</evidence>
<keyword evidence="2 3" id="KW-0694">RNA-binding</keyword>
<keyword evidence="6" id="KW-1185">Reference proteome</keyword>
<dbReference type="GeneID" id="106528619"/>
<evidence type="ECO:0000256" key="4">
    <source>
        <dbReference type="SAM" id="MobiDB-lite"/>
    </source>
</evidence>
<dbReference type="Gene3D" id="3.30.70.330">
    <property type="match status" value="4"/>
</dbReference>
<dbReference type="SMART" id="SM00360">
    <property type="entry name" value="RRM"/>
    <property type="match status" value="4"/>
</dbReference>
<dbReference type="STRING" id="52670.A0A2I4CH24"/>